<dbReference type="GeneID" id="5176616"/>
<dbReference type="Proteomes" id="UP000001239">
    <property type="component" value="Segment"/>
</dbReference>
<keyword evidence="2" id="KW-1185">Reference proteome</keyword>
<accession>Q2Z0N4</accession>
<name>Q2Z0N4_9CAUD</name>
<reference evidence="1 2" key="2">
    <citation type="journal article" date="2003" name="Res. Microbiol.">
        <title>Myoviridae bacteriophages of Pseudomonas aeruginosa: a long and complex evolutionary pathway.</title>
        <authorList>
            <person name="Krylov V.N."/>
            <person name="Pleteneva E.A."/>
            <person name="Bourkalsteva M.V."/>
            <person name="Shaburova O.V."/>
            <person name="Volckaert G."/>
            <person name="Sykilinda N.N."/>
            <person name="Kurochkina L.P."/>
            <person name="Mesyanzhinov V.V."/>
        </authorList>
    </citation>
    <scope>NUCLEOTIDE SEQUENCE [LARGE SCALE GENOMIC DNA]</scope>
</reference>
<proteinExistence type="predicted"/>
<evidence type="ECO:0000313" key="1">
    <source>
        <dbReference type="EMBL" id="CAG27291.1"/>
    </source>
</evidence>
<evidence type="ECO:0000313" key="2">
    <source>
        <dbReference type="Proteomes" id="UP000001239"/>
    </source>
</evidence>
<reference evidence="1 2" key="3">
    <citation type="journal article" date="2004" name="Bioinformatics">
        <title>PHIRE, a deterministic approach to reveal regulatory elements in bacteriophage genomes.</title>
        <authorList>
            <person name="Lavigne R."/>
            <person name="Sun W.D."/>
            <person name="Volckaert G."/>
        </authorList>
    </citation>
    <scope>NUCLEOTIDE SEQUENCE [LARGE SCALE GENOMIC DNA]</scope>
</reference>
<sequence length="101" mass="11307">MLSNHIITFEMALEAEPSVIRTFEYKPLRVMMGQLETFIVIEQGKEDVVYATIEIPSDGDISVNIEGSPFSRKDTEKALSLIFEQISEKLKATTPPSSTLN</sequence>
<dbReference type="KEGG" id="vg:5176616"/>
<dbReference type="RefSeq" id="YP_418230.1">
    <property type="nucleotide sequence ID" value="NC_007623.1"/>
</dbReference>
<protein>
    <submittedName>
        <fullName evidence="1">Uncharacterized protein</fullName>
    </submittedName>
</protein>
<dbReference type="EMBL" id="AJ697969">
    <property type="protein sequence ID" value="CAG27291.1"/>
    <property type="molecule type" value="Genomic_DNA"/>
</dbReference>
<reference evidence="1 2" key="1">
    <citation type="journal article" date="2002" name="Genetika">
        <title>Phenogenetic characterization of a group of giant Phi KZ-like bacteriophages of Pseudomonas aeruginosa].</title>
        <authorList>
            <person name="Burkal'tseva M.V."/>
            <person name="Krylov V.N."/>
            <person name="Pleteneva E.A."/>
            <person name="Shaburova O.V."/>
            <person name="Krylov S.V."/>
            <person name="Volckaert G."/>
            <person name="Sykilinda N.N."/>
            <person name="Kurochkina L.P."/>
            <person name="Mesyanzhinov V.V."/>
        </authorList>
    </citation>
    <scope>NUCLEOTIDE SEQUENCE [LARGE SCALE GENOMIC DNA]</scope>
</reference>
<reference evidence="1 2" key="4">
    <citation type="journal article" date="2005" name="J. Mol. Biol.">
        <title>Genome comparison of Pseudomonas aeruginosa large phages.</title>
        <authorList>
            <person name="Hertveldt K."/>
            <person name="Lavigne R."/>
            <person name="Pleteneva E."/>
            <person name="Sernova N."/>
            <person name="Kurochkina L."/>
            <person name="Korchevskii R."/>
            <person name="Robben J."/>
            <person name="Mesyanzhinov V."/>
            <person name="Krylov V.N."/>
            <person name="Volckaert G."/>
        </authorList>
    </citation>
    <scope>NUCLEOTIDE SEQUENCE</scope>
</reference>
<organism evidence="1 2">
    <name type="scientific">Pseudomonas phage EL</name>
    <dbReference type="NCBI Taxonomy" id="273133"/>
    <lineage>
        <taxon>Viruses</taxon>
        <taxon>Duplodnaviria</taxon>
        <taxon>Heunggongvirae</taxon>
        <taxon>Uroviricota</taxon>
        <taxon>Caudoviricetes</taxon>
        <taxon>Chimalliviridae</taxon>
        <taxon>Elvirus</taxon>
        <taxon>Elvirus EL</taxon>
    </lineage>
</organism>